<proteinExistence type="predicted"/>
<keyword evidence="1" id="KW-0732">Signal</keyword>
<dbReference type="PROSITE" id="PS51318">
    <property type="entry name" value="TAT"/>
    <property type="match status" value="1"/>
</dbReference>
<evidence type="ECO:0000256" key="1">
    <source>
        <dbReference type="SAM" id="SignalP"/>
    </source>
</evidence>
<gene>
    <name evidence="2" type="ORF">Pan44_17170</name>
</gene>
<accession>A0A517SC63</accession>
<dbReference type="EMBL" id="CP036271">
    <property type="protein sequence ID" value="QDT53694.1"/>
    <property type="molecule type" value="Genomic_DNA"/>
</dbReference>
<dbReference type="InterPro" id="IPR006311">
    <property type="entry name" value="TAT_signal"/>
</dbReference>
<name>A0A517SC63_9PLAN</name>
<dbReference type="Proteomes" id="UP000315700">
    <property type="component" value="Chromosome"/>
</dbReference>
<evidence type="ECO:0008006" key="4">
    <source>
        <dbReference type="Google" id="ProtNLM"/>
    </source>
</evidence>
<evidence type="ECO:0000313" key="3">
    <source>
        <dbReference type="Proteomes" id="UP000315700"/>
    </source>
</evidence>
<dbReference type="OrthoDB" id="271268at2"/>
<dbReference type="KEGG" id="ccos:Pan44_17170"/>
<dbReference type="InParanoid" id="A0A517SC63"/>
<dbReference type="AlphaFoldDB" id="A0A517SC63"/>
<organism evidence="2 3">
    <name type="scientific">Caulifigura coniformis</name>
    <dbReference type="NCBI Taxonomy" id="2527983"/>
    <lineage>
        <taxon>Bacteria</taxon>
        <taxon>Pseudomonadati</taxon>
        <taxon>Planctomycetota</taxon>
        <taxon>Planctomycetia</taxon>
        <taxon>Planctomycetales</taxon>
        <taxon>Planctomycetaceae</taxon>
        <taxon>Caulifigura</taxon>
    </lineage>
</organism>
<feature type="chain" id="PRO_5022052765" description="Tat (Twin-arginine translocation) pathway signal sequence" evidence="1">
    <location>
        <begin position="20"/>
        <end position="276"/>
    </location>
</feature>
<dbReference type="RefSeq" id="WP_145029110.1">
    <property type="nucleotide sequence ID" value="NZ_CP036271.1"/>
</dbReference>
<sequence precursor="true">MSRVIASRRGFLSSVVAGAAIGAAFTPAASLTAAELTRGFEKTLRSYATGEEINRQRNIWVLEVEMKPMRMVFIDARDPQTGEMRKEQVWYLAYRTINRPLVNRKADDDTAPVNDVEPLPGPDKFIPAFTLVTYDNPETEIPVSVHEDVISPEALKQINRVERRFAEDPLFLNSVQVTQDLPAPVPPGTTDEKWIYGVATFKGVDPNTDFFKVILRGFSNGYLKEEGPDGNPVVKRKVGVQKFIRRGDRFDPNQAEFLFDDNPKWDYQPDRERKTQ</sequence>
<evidence type="ECO:0000313" key="2">
    <source>
        <dbReference type="EMBL" id="QDT53694.1"/>
    </source>
</evidence>
<protein>
    <recommendedName>
        <fullName evidence="4">Tat (Twin-arginine translocation) pathway signal sequence</fullName>
    </recommendedName>
</protein>
<keyword evidence="3" id="KW-1185">Reference proteome</keyword>
<feature type="signal peptide" evidence="1">
    <location>
        <begin position="1"/>
        <end position="19"/>
    </location>
</feature>
<reference evidence="2 3" key="1">
    <citation type="submission" date="2019-02" db="EMBL/GenBank/DDBJ databases">
        <title>Deep-cultivation of Planctomycetes and their phenomic and genomic characterization uncovers novel biology.</title>
        <authorList>
            <person name="Wiegand S."/>
            <person name="Jogler M."/>
            <person name="Boedeker C."/>
            <person name="Pinto D."/>
            <person name="Vollmers J."/>
            <person name="Rivas-Marin E."/>
            <person name="Kohn T."/>
            <person name="Peeters S.H."/>
            <person name="Heuer A."/>
            <person name="Rast P."/>
            <person name="Oberbeckmann S."/>
            <person name="Bunk B."/>
            <person name="Jeske O."/>
            <person name="Meyerdierks A."/>
            <person name="Storesund J.E."/>
            <person name="Kallscheuer N."/>
            <person name="Luecker S."/>
            <person name="Lage O.M."/>
            <person name="Pohl T."/>
            <person name="Merkel B.J."/>
            <person name="Hornburger P."/>
            <person name="Mueller R.-W."/>
            <person name="Bruemmer F."/>
            <person name="Labrenz M."/>
            <person name="Spormann A.M."/>
            <person name="Op den Camp H."/>
            <person name="Overmann J."/>
            <person name="Amann R."/>
            <person name="Jetten M.S.M."/>
            <person name="Mascher T."/>
            <person name="Medema M.H."/>
            <person name="Devos D.P."/>
            <person name="Kaster A.-K."/>
            <person name="Ovreas L."/>
            <person name="Rohde M."/>
            <person name="Galperin M.Y."/>
            <person name="Jogler C."/>
        </authorList>
    </citation>
    <scope>NUCLEOTIDE SEQUENCE [LARGE SCALE GENOMIC DNA]</scope>
    <source>
        <strain evidence="2 3">Pan44</strain>
    </source>
</reference>